<protein>
    <submittedName>
        <fullName evidence="1">Uncharacterized protein</fullName>
    </submittedName>
</protein>
<proteinExistence type="predicted"/>
<evidence type="ECO:0000313" key="1">
    <source>
        <dbReference type="EMBL" id="ATP55353.1"/>
    </source>
</evidence>
<dbReference type="Proteomes" id="UP000223749">
    <property type="component" value="Chromosome"/>
</dbReference>
<sequence>MIKDKGTIPDAATFETSDYTFKPLEKIDQLPPINYPAGFKSTAPVASQSEGRNKESGGNLTHIQSACTFSLIRCYIQCSVEQ</sequence>
<gene>
    <name evidence="1" type="ORF">CPT03_02180</name>
</gene>
<reference evidence="1 2" key="1">
    <citation type="submission" date="2017-10" db="EMBL/GenBank/DDBJ databases">
        <title>Whole genome of Pedobacter ginsengisoli T01R-27 isolated from tomato rhizosphere.</title>
        <authorList>
            <person name="Weon H.-Y."/>
            <person name="Lee S.A."/>
            <person name="Sang M.K."/>
            <person name="Song J."/>
        </authorList>
    </citation>
    <scope>NUCLEOTIDE SEQUENCE [LARGE SCALE GENOMIC DNA]</scope>
    <source>
        <strain evidence="1 2">T01R-27</strain>
    </source>
</reference>
<dbReference type="EMBL" id="CP024091">
    <property type="protein sequence ID" value="ATP55353.1"/>
    <property type="molecule type" value="Genomic_DNA"/>
</dbReference>
<evidence type="ECO:0000313" key="2">
    <source>
        <dbReference type="Proteomes" id="UP000223749"/>
    </source>
</evidence>
<name>A0A2D1U170_9SPHI</name>
<dbReference type="AlphaFoldDB" id="A0A2D1U170"/>
<organism evidence="1 2">
    <name type="scientific">Pedobacter ginsengisoli</name>
    <dbReference type="NCBI Taxonomy" id="363852"/>
    <lineage>
        <taxon>Bacteria</taxon>
        <taxon>Pseudomonadati</taxon>
        <taxon>Bacteroidota</taxon>
        <taxon>Sphingobacteriia</taxon>
        <taxon>Sphingobacteriales</taxon>
        <taxon>Sphingobacteriaceae</taxon>
        <taxon>Pedobacter</taxon>
    </lineage>
</organism>
<dbReference type="KEGG" id="pgs:CPT03_02180"/>
<keyword evidence="2" id="KW-1185">Reference proteome</keyword>
<accession>A0A2D1U170</accession>